<dbReference type="CDD" id="cd00063">
    <property type="entry name" value="FN3"/>
    <property type="match status" value="2"/>
</dbReference>
<keyword evidence="4" id="KW-1185">Reference proteome</keyword>
<dbReference type="InterPro" id="IPR036116">
    <property type="entry name" value="FN3_sf"/>
</dbReference>
<dbReference type="SMART" id="SM00060">
    <property type="entry name" value="FN3"/>
    <property type="match status" value="2"/>
</dbReference>
<dbReference type="PANTHER" id="PTHR46708:SF2">
    <property type="entry name" value="FIBRONECTIN TYPE-III DOMAIN-CONTAINING PROTEIN"/>
    <property type="match status" value="1"/>
</dbReference>
<proteinExistence type="predicted"/>
<keyword evidence="1" id="KW-0677">Repeat</keyword>
<name>A0A7X3LL65_9BACL</name>
<dbReference type="RefSeq" id="WP_341480148.1">
    <property type="nucleotide sequence ID" value="NZ_WUBI01000006.1"/>
</dbReference>
<dbReference type="Proteomes" id="UP000460318">
    <property type="component" value="Unassembled WGS sequence"/>
</dbReference>
<sequence length="548" mass="61295">MALSTSYANEIGDKLSDIKSTVDKTNNSDLWVTNFTNTNDLKLWSALVRNTVQKKEHQLDSVSIGSIKKQFNELEERKEKLLRSNASNLTIGSVLNKSRSSIPVTESIYSDVSSSETTEAMLLEDYKLFYKNIAQERGEYYGVPTYNIQFGESQLITRPVPEPDGTKYTIMYCDGPFYPESAYMRTEELVVKNGELKFNFVTNTDEVYEGGYCYVFMGEDFTDDQIFRVNVSDSNHIFDTQPPSSPQGLRTIQQTKDSITFTWQASTDNIGISGYKVTYGKTNMVDLLDNSTLVHTISNINMNETTKISVRAWDADGNLSEPAELILIEDKEAPTAPQGLKLDKQTENDITISWQASTDNVGVTGYMISYGTSQNVLVTVPSEVHSYTLKNLSSKASHQILVVALDAAGNKSSPSVITVKEDTVAPSAPQVVNAVKKYDGSIRILTPRDVDLVKGREGLSFFRADKNPIPVNTNIAVTSMARLNTISNWYAKEDNVTTGHVTLVTSKRSEMYKWGAYRNINDLNWDNYYYLTNTLKGFVKFVPKSANK</sequence>
<dbReference type="EMBL" id="WUBI01000006">
    <property type="protein sequence ID" value="MWV47179.1"/>
    <property type="molecule type" value="Genomic_DNA"/>
</dbReference>
<evidence type="ECO:0000313" key="3">
    <source>
        <dbReference type="EMBL" id="MWV47179.1"/>
    </source>
</evidence>
<feature type="domain" description="Fibronectin type-III" evidence="2">
    <location>
        <begin position="242"/>
        <end position="333"/>
    </location>
</feature>
<protein>
    <recommendedName>
        <fullName evidence="2">Fibronectin type-III domain-containing protein</fullName>
    </recommendedName>
</protein>
<evidence type="ECO:0000313" key="4">
    <source>
        <dbReference type="Proteomes" id="UP000460318"/>
    </source>
</evidence>
<dbReference type="Gene3D" id="2.60.40.10">
    <property type="entry name" value="Immunoglobulins"/>
    <property type="match status" value="2"/>
</dbReference>
<dbReference type="InterPro" id="IPR003961">
    <property type="entry name" value="FN3_dom"/>
</dbReference>
<dbReference type="InterPro" id="IPR013783">
    <property type="entry name" value="Ig-like_fold"/>
</dbReference>
<dbReference type="PROSITE" id="PS50853">
    <property type="entry name" value="FN3"/>
    <property type="match status" value="2"/>
</dbReference>
<evidence type="ECO:0000256" key="1">
    <source>
        <dbReference type="ARBA" id="ARBA00022737"/>
    </source>
</evidence>
<organism evidence="3 4">
    <name type="scientific">Paenibacillus dendrobii</name>
    <dbReference type="NCBI Taxonomy" id="2691084"/>
    <lineage>
        <taxon>Bacteria</taxon>
        <taxon>Bacillati</taxon>
        <taxon>Bacillota</taxon>
        <taxon>Bacilli</taxon>
        <taxon>Bacillales</taxon>
        <taxon>Paenibacillaceae</taxon>
        <taxon>Paenibacillus</taxon>
    </lineage>
</organism>
<dbReference type="PANTHER" id="PTHR46708">
    <property type="entry name" value="TENASCIN"/>
    <property type="match status" value="1"/>
</dbReference>
<evidence type="ECO:0000259" key="2">
    <source>
        <dbReference type="PROSITE" id="PS50853"/>
    </source>
</evidence>
<gene>
    <name evidence="3" type="ORF">GRF59_26650</name>
</gene>
<reference evidence="3 4" key="1">
    <citation type="submission" date="2019-12" db="EMBL/GenBank/DDBJ databases">
        <title>Paenibacillus sp. nov., an endophytic bacterium isolated from the stem of Dendrobium.</title>
        <authorList>
            <person name="Zhao R."/>
        </authorList>
    </citation>
    <scope>NUCLEOTIDE SEQUENCE [LARGE SCALE GENOMIC DNA]</scope>
    <source>
        <strain evidence="3 4">HJL G12</strain>
    </source>
</reference>
<dbReference type="AlphaFoldDB" id="A0A7X3LL65"/>
<accession>A0A7X3LL65</accession>
<dbReference type="SUPFAM" id="SSF49265">
    <property type="entry name" value="Fibronectin type III"/>
    <property type="match status" value="1"/>
</dbReference>
<dbReference type="InterPro" id="IPR050991">
    <property type="entry name" value="ECM_Regulatory_Proteins"/>
</dbReference>
<dbReference type="Pfam" id="PF00041">
    <property type="entry name" value="fn3"/>
    <property type="match status" value="2"/>
</dbReference>
<feature type="domain" description="Fibronectin type-III" evidence="2">
    <location>
        <begin position="336"/>
        <end position="426"/>
    </location>
</feature>
<comment type="caution">
    <text evidence="3">The sequence shown here is derived from an EMBL/GenBank/DDBJ whole genome shotgun (WGS) entry which is preliminary data.</text>
</comment>